<keyword evidence="4" id="KW-0804">Transcription</keyword>
<dbReference type="GO" id="GO:0016987">
    <property type="term" value="F:sigma factor activity"/>
    <property type="evidence" value="ECO:0007669"/>
    <property type="project" value="UniProtKB-KW"/>
</dbReference>
<evidence type="ECO:0000256" key="3">
    <source>
        <dbReference type="ARBA" id="ARBA00023082"/>
    </source>
</evidence>
<dbReference type="GO" id="GO:0003677">
    <property type="term" value="F:DNA binding"/>
    <property type="evidence" value="ECO:0007669"/>
    <property type="project" value="InterPro"/>
</dbReference>
<dbReference type="Gene3D" id="1.10.10.10">
    <property type="entry name" value="Winged helix-like DNA-binding domain superfamily/Winged helix DNA-binding domain"/>
    <property type="match status" value="1"/>
</dbReference>
<dbReference type="InterPro" id="IPR013249">
    <property type="entry name" value="RNA_pol_sigma70_r4_t2"/>
</dbReference>
<evidence type="ECO:0008006" key="9">
    <source>
        <dbReference type="Google" id="ProtNLM"/>
    </source>
</evidence>
<dbReference type="OrthoDB" id="1524077at2"/>
<dbReference type="CDD" id="cd06171">
    <property type="entry name" value="Sigma70_r4"/>
    <property type="match status" value="1"/>
</dbReference>
<keyword evidence="8" id="KW-1185">Reference proteome</keyword>
<dbReference type="InterPro" id="IPR013325">
    <property type="entry name" value="RNA_pol_sigma_r2"/>
</dbReference>
<dbReference type="InterPro" id="IPR013324">
    <property type="entry name" value="RNA_pol_sigma_r3/r4-like"/>
</dbReference>
<evidence type="ECO:0000313" key="7">
    <source>
        <dbReference type="EMBL" id="PWG80846.1"/>
    </source>
</evidence>
<dbReference type="InterPro" id="IPR007627">
    <property type="entry name" value="RNA_pol_sigma70_r2"/>
</dbReference>
<organism evidence="7 8">
    <name type="scientific">Pararcticibacter amylolyticus</name>
    <dbReference type="NCBI Taxonomy" id="2173175"/>
    <lineage>
        <taxon>Bacteria</taxon>
        <taxon>Pseudomonadati</taxon>
        <taxon>Bacteroidota</taxon>
        <taxon>Sphingobacteriia</taxon>
        <taxon>Sphingobacteriales</taxon>
        <taxon>Sphingobacteriaceae</taxon>
        <taxon>Pararcticibacter</taxon>
    </lineage>
</organism>
<dbReference type="Pfam" id="PF04542">
    <property type="entry name" value="Sigma70_r2"/>
    <property type="match status" value="1"/>
</dbReference>
<dbReference type="SUPFAM" id="SSF88946">
    <property type="entry name" value="Sigma2 domain of RNA polymerase sigma factors"/>
    <property type="match status" value="1"/>
</dbReference>
<dbReference type="PANTHER" id="PTHR43133">
    <property type="entry name" value="RNA POLYMERASE ECF-TYPE SIGMA FACTO"/>
    <property type="match status" value="1"/>
</dbReference>
<reference evidence="7 8" key="1">
    <citation type="submission" date="2018-04" db="EMBL/GenBank/DDBJ databases">
        <title>Pedobacter chongqingensis sp. nov., isolated from a rottenly hemp rope.</title>
        <authorList>
            <person name="Cai Y."/>
        </authorList>
    </citation>
    <scope>NUCLEOTIDE SEQUENCE [LARGE SCALE GENOMIC DNA]</scope>
    <source>
        <strain evidence="7 8">FJ4-8</strain>
    </source>
</reference>
<dbReference type="Proteomes" id="UP000245647">
    <property type="component" value="Unassembled WGS sequence"/>
</dbReference>
<feature type="domain" description="RNA polymerase sigma factor 70 region 4 type 2" evidence="6">
    <location>
        <begin position="132"/>
        <end position="179"/>
    </location>
</feature>
<dbReference type="AlphaFoldDB" id="A0A2U2PHG4"/>
<dbReference type="SUPFAM" id="SSF88659">
    <property type="entry name" value="Sigma3 and sigma4 domains of RNA polymerase sigma factors"/>
    <property type="match status" value="1"/>
</dbReference>
<dbReference type="EMBL" id="QEAS01000007">
    <property type="protein sequence ID" value="PWG80846.1"/>
    <property type="molecule type" value="Genomic_DNA"/>
</dbReference>
<feature type="domain" description="RNA polymerase sigma-70 region 2" evidence="5">
    <location>
        <begin position="29"/>
        <end position="92"/>
    </location>
</feature>
<dbReference type="Pfam" id="PF08281">
    <property type="entry name" value="Sigma70_r4_2"/>
    <property type="match status" value="1"/>
</dbReference>
<evidence type="ECO:0000256" key="2">
    <source>
        <dbReference type="ARBA" id="ARBA00023015"/>
    </source>
</evidence>
<dbReference type="Gene3D" id="1.10.1740.10">
    <property type="match status" value="1"/>
</dbReference>
<dbReference type="RefSeq" id="WP_109415702.1">
    <property type="nucleotide sequence ID" value="NZ_QEAS01000007.1"/>
</dbReference>
<comment type="caution">
    <text evidence="7">The sequence shown here is derived from an EMBL/GenBank/DDBJ whole genome shotgun (WGS) entry which is preliminary data.</text>
</comment>
<dbReference type="InterPro" id="IPR039425">
    <property type="entry name" value="RNA_pol_sigma-70-like"/>
</dbReference>
<accession>A0A2U2PHG4</accession>
<protein>
    <recommendedName>
        <fullName evidence="9">RNA polymerase sigma-70 factor</fullName>
    </recommendedName>
</protein>
<gene>
    <name evidence="7" type="ORF">DDR33_10350</name>
</gene>
<name>A0A2U2PHG4_9SPHI</name>
<evidence type="ECO:0000259" key="5">
    <source>
        <dbReference type="Pfam" id="PF04542"/>
    </source>
</evidence>
<keyword evidence="3" id="KW-0731">Sigma factor</keyword>
<evidence type="ECO:0000259" key="6">
    <source>
        <dbReference type="Pfam" id="PF08281"/>
    </source>
</evidence>
<dbReference type="GO" id="GO:0006352">
    <property type="term" value="P:DNA-templated transcription initiation"/>
    <property type="evidence" value="ECO:0007669"/>
    <property type="project" value="InterPro"/>
</dbReference>
<sequence>MPIKGFRTYPDNEILKLMQNNDEAALEILFQRYYKMLCEFVRIYTRDDAVCEEIIADLFVKLWKNRSKLEVEHLKSYLFISARNQALNFVRKPDSPVFYMDRLEDFENFFYDEGNPHRIMSDREACDSIFSFIDLLPERQKEVLLMSRIDNLGKERIAEILSISVRTVETTLYAAVSQLRTIMNRHNRAT</sequence>
<dbReference type="InterPro" id="IPR036388">
    <property type="entry name" value="WH-like_DNA-bd_sf"/>
</dbReference>
<dbReference type="PANTHER" id="PTHR43133:SF46">
    <property type="entry name" value="RNA POLYMERASE SIGMA-70 FACTOR ECF SUBFAMILY"/>
    <property type="match status" value="1"/>
</dbReference>
<comment type="similarity">
    <text evidence="1">Belongs to the sigma-70 factor family. ECF subfamily.</text>
</comment>
<evidence type="ECO:0000256" key="4">
    <source>
        <dbReference type="ARBA" id="ARBA00023163"/>
    </source>
</evidence>
<evidence type="ECO:0000256" key="1">
    <source>
        <dbReference type="ARBA" id="ARBA00010641"/>
    </source>
</evidence>
<evidence type="ECO:0000313" key="8">
    <source>
        <dbReference type="Proteomes" id="UP000245647"/>
    </source>
</evidence>
<dbReference type="InterPro" id="IPR014284">
    <property type="entry name" value="RNA_pol_sigma-70_dom"/>
</dbReference>
<proteinExistence type="inferred from homology"/>
<dbReference type="NCBIfam" id="TIGR02937">
    <property type="entry name" value="sigma70-ECF"/>
    <property type="match status" value="1"/>
</dbReference>
<keyword evidence="2" id="KW-0805">Transcription regulation</keyword>